<evidence type="ECO:0000313" key="4">
    <source>
        <dbReference type="Proteomes" id="UP000001058"/>
    </source>
</evidence>
<proteinExistence type="predicted"/>
<dbReference type="InterPro" id="IPR009009">
    <property type="entry name" value="RlpA-like_DPBB"/>
</dbReference>
<feature type="domain" description="Expansin-like EG45" evidence="2">
    <location>
        <begin position="149"/>
        <end position="273"/>
    </location>
</feature>
<dbReference type="PANTHER" id="PTHR31867">
    <property type="entry name" value="EXPANSIN-A15"/>
    <property type="match status" value="1"/>
</dbReference>
<dbReference type="AlphaFoldDB" id="D8U315"/>
<evidence type="ECO:0000259" key="2">
    <source>
        <dbReference type="PROSITE" id="PS50842"/>
    </source>
</evidence>
<dbReference type="GeneID" id="9627793"/>
<dbReference type="PROSITE" id="PS50842">
    <property type="entry name" value="EXPANSIN_EG45"/>
    <property type="match status" value="1"/>
</dbReference>
<dbReference type="GO" id="GO:0009664">
    <property type="term" value="P:plant-type cell wall organization"/>
    <property type="evidence" value="ECO:0007669"/>
    <property type="project" value="InterPro"/>
</dbReference>
<sequence length="303" mass="31883">MSAPPAAPSLSLSMSRFSLTSFLARSALRYSQQPPSYENGTVRPGTGRASGHDGGDGRAAGPGTGVPPSRPQMRRFSRLSRTAAASVATTTTATIPTTISTSSAAAVSLAALVIIWLGCLTSRAAADDGDWYDGRATWYGSIAGGNINEGSCMYGALPNSLVSTGAFIVALSDQNNDFAGSCGRCYEVACKPTTFTDGYGEHIDRKDGCLDPSKSVIVTVTDSCPCDYPANAYSNRRWCCGDMYHMDLSDLAFGKLADLSLGVIGIRYRRVGCPGGFVPSPREASGDFPAGTRKSHLRRLFGR</sequence>
<feature type="region of interest" description="Disordered" evidence="1">
    <location>
        <begin position="33"/>
        <end position="72"/>
    </location>
</feature>
<dbReference type="KEGG" id="vcn:VOLCADRAFT_93781"/>
<reference evidence="3 4" key="1">
    <citation type="journal article" date="2010" name="Science">
        <title>Genomic analysis of organismal complexity in the multicellular green alga Volvox carteri.</title>
        <authorList>
            <person name="Prochnik S.E."/>
            <person name="Umen J."/>
            <person name="Nedelcu A.M."/>
            <person name="Hallmann A."/>
            <person name="Miller S.M."/>
            <person name="Nishii I."/>
            <person name="Ferris P."/>
            <person name="Kuo A."/>
            <person name="Mitros T."/>
            <person name="Fritz-Laylin L.K."/>
            <person name="Hellsten U."/>
            <person name="Chapman J."/>
            <person name="Simakov O."/>
            <person name="Rensing S.A."/>
            <person name="Terry A."/>
            <person name="Pangilinan J."/>
            <person name="Kapitonov V."/>
            <person name="Jurka J."/>
            <person name="Salamov A."/>
            <person name="Shapiro H."/>
            <person name="Schmutz J."/>
            <person name="Grimwood J."/>
            <person name="Lindquist E."/>
            <person name="Lucas S."/>
            <person name="Grigoriev I.V."/>
            <person name="Schmitt R."/>
            <person name="Kirk D."/>
            <person name="Rokhsar D.S."/>
        </authorList>
    </citation>
    <scope>NUCLEOTIDE SEQUENCE [LARGE SCALE GENOMIC DNA]</scope>
    <source>
        <strain evidence="4">f. Nagariensis / Eve</strain>
    </source>
</reference>
<dbReference type="Gene3D" id="2.40.40.10">
    <property type="entry name" value="RlpA-like domain"/>
    <property type="match status" value="1"/>
</dbReference>
<name>D8U315_VOLCA</name>
<keyword evidence="4" id="KW-1185">Reference proteome</keyword>
<dbReference type="FunCoup" id="D8U315">
    <property type="interactions" value="193"/>
</dbReference>
<dbReference type="Pfam" id="PF03330">
    <property type="entry name" value="DPBB_1"/>
    <property type="match status" value="1"/>
</dbReference>
<accession>D8U315</accession>
<dbReference type="EMBL" id="GL378354">
    <property type="protein sequence ID" value="EFJ45996.1"/>
    <property type="molecule type" value="Genomic_DNA"/>
</dbReference>
<dbReference type="RefSeq" id="XP_002953074.1">
    <property type="nucleotide sequence ID" value="XM_002953028.1"/>
</dbReference>
<dbReference type="Proteomes" id="UP000001058">
    <property type="component" value="Unassembled WGS sequence"/>
</dbReference>
<gene>
    <name evidence="3" type="ORF">VOLCADRAFT_93781</name>
</gene>
<organism evidence="4">
    <name type="scientific">Volvox carteri f. nagariensis</name>
    <dbReference type="NCBI Taxonomy" id="3068"/>
    <lineage>
        <taxon>Eukaryota</taxon>
        <taxon>Viridiplantae</taxon>
        <taxon>Chlorophyta</taxon>
        <taxon>core chlorophytes</taxon>
        <taxon>Chlorophyceae</taxon>
        <taxon>CS clade</taxon>
        <taxon>Chlamydomonadales</taxon>
        <taxon>Volvocaceae</taxon>
        <taxon>Volvox</taxon>
    </lineage>
</organism>
<dbReference type="CDD" id="cd22271">
    <property type="entry name" value="DPBB_EXP_N-like"/>
    <property type="match status" value="1"/>
</dbReference>
<evidence type="ECO:0000313" key="3">
    <source>
        <dbReference type="EMBL" id="EFJ45996.1"/>
    </source>
</evidence>
<evidence type="ECO:0000256" key="1">
    <source>
        <dbReference type="SAM" id="MobiDB-lite"/>
    </source>
</evidence>
<dbReference type="InParanoid" id="D8U315"/>
<dbReference type="eggNOG" id="ENOG502QV32">
    <property type="taxonomic scope" value="Eukaryota"/>
</dbReference>
<dbReference type="SMART" id="SM00837">
    <property type="entry name" value="DPBB_1"/>
    <property type="match status" value="1"/>
</dbReference>
<dbReference type="OrthoDB" id="5823761at2759"/>
<dbReference type="InterPro" id="IPR007112">
    <property type="entry name" value="Expansin/allergen_DPBB_dom"/>
</dbReference>
<dbReference type="InterPro" id="IPR002963">
    <property type="entry name" value="Expansin"/>
</dbReference>
<protein>
    <recommendedName>
        <fullName evidence="2">Expansin-like EG45 domain-containing protein</fullName>
    </recommendedName>
</protein>
<dbReference type="SUPFAM" id="SSF50685">
    <property type="entry name" value="Barwin-like endoglucanases"/>
    <property type="match status" value="1"/>
</dbReference>
<dbReference type="InterPro" id="IPR036908">
    <property type="entry name" value="RlpA-like_sf"/>
</dbReference>